<dbReference type="Pfam" id="PF07372">
    <property type="entry name" value="DUF1491"/>
    <property type="match status" value="1"/>
</dbReference>
<dbReference type="EMBL" id="JAUSVS010000002">
    <property type="protein sequence ID" value="MDQ0463495.1"/>
    <property type="molecule type" value="Genomic_DNA"/>
</dbReference>
<evidence type="ECO:0000313" key="1">
    <source>
        <dbReference type="EMBL" id="MDQ0463495.1"/>
    </source>
</evidence>
<proteinExistence type="predicted"/>
<organism evidence="1 2">
    <name type="scientific">Caulobacter ginsengisoli</name>
    <dbReference type="NCBI Taxonomy" id="400775"/>
    <lineage>
        <taxon>Bacteria</taxon>
        <taxon>Pseudomonadati</taxon>
        <taxon>Pseudomonadota</taxon>
        <taxon>Alphaproteobacteria</taxon>
        <taxon>Caulobacterales</taxon>
        <taxon>Caulobacteraceae</taxon>
        <taxon>Caulobacter</taxon>
    </lineage>
</organism>
<evidence type="ECO:0000313" key="2">
    <source>
        <dbReference type="Proteomes" id="UP001228905"/>
    </source>
</evidence>
<protein>
    <recommendedName>
        <fullName evidence="3">DUF1491 domain-containing protein</fullName>
    </recommendedName>
</protein>
<keyword evidence="2" id="KW-1185">Reference proteome</keyword>
<evidence type="ECO:0008006" key="3">
    <source>
        <dbReference type="Google" id="ProtNLM"/>
    </source>
</evidence>
<accession>A0ABU0INA4</accession>
<dbReference type="Proteomes" id="UP001228905">
    <property type="component" value="Unassembled WGS sequence"/>
</dbReference>
<sequence>MLLSTDIWVGALIRRAELGGAFATVARKGDPRAGAVLVKVVNRRAGEASLYSEATRGDGERVWMQPVASHDEPELDAYVARTARIDPDIWVVEIEDNEGRHFLVDAVENPPGPQ</sequence>
<dbReference type="InterPro" id="IPR009964">
    <property type="entry name" value="DUF1491"/>
</dbReference>
<reference evidence="1 2" key="1">
    <citation type="submission" date="2023-07" db="EMBL/GenBank/DDBJ databases">
        <title>Genomic Encyclopedia of Type Strains, Phase IV (KMG-IV): sequencing the most valuable type-strain genomes for metagenomic binning, comparative biology and taxonomic classification.</title>
        <authorList>
            <person name="Goeker M."/>
        </authorList>
    </citation>
    <scope>NUCLEOTIDE SEQUENCE [LARGE SCALE GENOMIC DNA]</scope>
    <source>
        <strain evidence="1 2">DSM 18695</strain>
    </source>
</reference>
<dbReference type="RefSeq" id="WP_307347463.1">
    <property type="nucleotide sequence ID" value="NZ_JAUSVS010000002.1"/>
</dbReference>
<gene>
    <name evidence="1" type="ORF">QO010_001266</name>
</gene>
<dbReference type="Gene3D" id="3.40.1530.20">
    <property type="entry name" value="Protein of unknown function (DUF1491)"/>
    <property type="match status" value="1"/>
</dbReference>
<name>A0ABU0INA4_9CAUL</name>
<comment type="caution">
    <text evidence="1">The sequence shown here is derived from an EMBL/GenBank/DDBJ whole genome shotgun (WGS) entry which is preliminary data.</text>
</comment>